<dbReference type="AlphaFoldDB" id="A0AAW2CWR1"/>
<evidence type="ECO:0000313" key="2">
    <source>
        <dbReference type="EMBL" id="KAL0001255.1"/>
    </source>
</evidence>
<sequence length="111" mass="12554">MAEELKRIQELNTKLTEADRDKKSAKVALQGAERQAESQRKQLHQTKDQLAIAKGQIGSLKKKLEEAEEAAKKAEQEGYDIGVAEIEETLRAEVSRVCRTYCLQVWNKALN</sequence>
<evidence type="ECO:0000256" key="1">
    <source>
        <dbReference type="SAM" id="MobiDB-lite"/>
    </source>
</evidence>
<feature type="region of interest" description="Disordered" evidence="1">
    <location>
        <begin position="14"/>
        <end position="47"/>
    </location>
</feature>
<dbReference type="EMBL" id="JAZDWU010000005">
    <property type="protein sequence ID" value="KAL0001255.1"/>
    <property type="molecule type" value="Genomic_DNA"/>
</dbReference>
<name>A0AAW2CWR1_9ROSI</name>
<reference evidence="2 3" key="1">
    <citation type="submission" date="2024-01" db="EMBL/GenBank/DDBJ databases">
        <title>A telomere-to-telomere, gap-free genome of sweet tea (Lithocarpus litseifolius).</title>
        <authorList>
            <person name="Zhou J."/>
        </authorList>
    </citation>
    <scope>NUCLEOTIDE SEQUENCE [LARGE SCALE GENOMIC DNA]</scope>
    <source>
        <strain evidence="2">Zhou-2022a</strain>
        <tissue evidence="2">Leaf</tissue>
    </source>
</reference>
<accession>A0AAW2CWR1</accession>
<keyword evidence="3" id="KW-1185">Reference proteome</keyword>
<gene>
    <name evidence="2" type="ORF">SO802_015036</name>
</gene>
<comment type="caution">
    <text evidence="2">The sequence shown here is derived from an EMBL/GenBank/DDBJ whole genome shotgun (WGS) entry which is preliminary data.</text>
</comment>
<protein>
    <submittedName>
        <fullName evidence="2">Uncharacterized protein</fullName>
    </submittedName>
</protein>
<organism evidence="2 3">
    <name type="scientific">Lithocarpus litseifolius</name>
    <dbReference type="NCBI Taxonomy" id="425828"/>
    <lineage>
        <taxon>Eukaryota</taxon>
        <taxon>Viridiplantae</taxon>
        <taxon>Streptophyta</taxon>
        <taxon>Embryophyta</taxon>
        <taxon>Tracheophyta</taxon>
        <taxon>Spermatophyta</taxon>
        <taxon>Magnoliopsida</taxon>
        <taxon>eudicotyledons</taxon>
        <taxon>Gunneridae</taxon>
        <taxon>Pentapetalae</taxon>
        <taxon>rosids</taxon>
        <taxon>fabids</taxon>
        <taxon>Fagales</taxon>
        <taxon>Fagaceae</taxon>
        <taxon>Lithocarpus</taxon>
    </lineage>
</organism>
<proteinExistence type="predicted"/>
<dbReference type="Proteomes" id="UP001459277">
    <property type="component" value="Unassembled WGS sequence"/>
</dbReference>
<evidence type="ECO:0000313" key="3">
    <source>
        <dbReference type="Proteomes" id="UP001459277"/>
    </source>
</evidence>